<dbReference type="eggNOG" id="COG1910">
    <property type="taxonomic scope" value="Bacteria"/>
</dbReference>
<dbReference type="Pfam" id="PF12727">
    <property type="entry name" value="PBP_like"/>
    <property type="match status" value="1"/>
</dbReference>
<dbReference type="Gene3D" id="3.40.190.10">
    <property type="entry name" value="Periplasmic binding protein-like II"/>
    <property type="match status" value="1"/>
</dbReference>
<dbReference type="NCBIfam" id="TIGR01764">
    <property type="entry name" value="excise"/>
    <property type="match status" value="1"/>
</dbReference>
<dbReference type="EMBL" id="JOTM01000047">
    <property type="protein sequence ID" value="KEK21942.1"/>
    <property type="molecule type" value="Genomic_DNA"/>
</dbReference>
<evidence type="ECO:0000313" key="4">
    <source>
        <dbReference type="Proteomes" id="UP000027778"/>
    </source>
</evidence>
<feature type="domain" description="PBP" evidence="1">
    <location>
        <begin position="98"/>
        <end position="288"/>
    </location>
</feature>
<dbReference type="Proteomes" id="UP000027778">
    <property type="component" value="Unassembled WGS sequence"/>
</dbReference>
<organism evidence="3 4">
    <name type="scientific">Bacillus gaemokensis</name>
    <dbReference type="NCBI Taxonomy" id="574375"/>
    <lineage>
        <taxon>Bacteria</taxon>
        <taxon>Bacillati</taxon>
        <taxon>Bacillota</taxon>
        <taxon>Bacilli</taxon>
        <taxon>Bacillales</taxon>
        <taxon>Bacillaceae</taxon>
        <taxon>Bacillus</taxon>
        <taxon>Bacillus cereus group</taxon>
    </lineage>
</organism>
<dbReference type="SUPFAM" id="SSF46955">
    <property type="entry name" value="Putative DNA-binding domain"/>
    <property type="match status" value="1"/>
</dbReference>
<dbReference type="Pfam" id="PF12728">
    <property type="entry name" value="HTH_17"/>
    <property type="match status" value="1"/>
</dbReference>
<dbReference type="GO" id="GO:0003677">
    <property type="term" value="F:DNA binding"/>
    <property type="evidence" value="ECO:0007669"/>
    <property type="project" value="InterPro"/>
</dbReference>
<evidence type="ECO:0008006" key="5">
    <source>
        <dbReference type="Google" id="ProtNLM"/>
    </source>
</evidence>
<dbReference type="PANTHER" id="PTHR38431">
    <property type="entry name" value="BLL2305 PROTEIN"/>
    <property type="match status" value="1"/>
</dbReference>
<gene>
    <name evidence="3" type="ORF">BAGA_23150</name>
</gene>
<dbReference type="AlphaFoldDB" id="A0A073K6A2"/>
<dbReference type="SUPFAM" id="SSF53850">
    <property type="entry name" value="Periplasmic binding protein-like II"/>
    <property type="match status" value="1"/>
</dbReference>
<accession>A0A073K6A2</accession>
<dbReference type="InterPro" id="IPR041657">
    <property type="entry name" value="HTH_17"/>
</dbReference>
<dbReference type="InterPro" id="IPR009061">
    <property type="entry name" value="DNA-bd_dom_put_sf"/>
</dbReference>
<dbReference type="OrthoDB" id="9805928at2"/>
<name>A0A073K6A2_9BACI</name>
<dbReference type="PANTHER" id="PTHR38431:SF1">
    <property type="entry name" value="BLL2305 PROTEIN"/>
    <property type="match status" value="1"/>
</dbReference>
<keyword evidence="4" id="KW-1185">Reference proteome</keyword>
<dbReference type="STRING" id="574375.AZF08_24935"/>
<evidence type="ECO:0000313" key="3">
    <source>
        <dbReference type="EMBL" id="KEK21942.1"/>
    </source>
</evidence>
<dbReference type="InterPro" id="IPR010093">
    <property type="entry name" value="SinI_DNA-bd"/>
</dbReference>
<comment type="caution">
    <text evidence="3">The sequence shown here is derived from an EMBL/GenBank/DDBJ whole genome shotgun (WGS) entry which is preliminary data.</text>
</comment>
<evidence type="ECO:0000259" key="2">
    <source>
        <dbReference type="Pfam" id="PF12728"/>
    </source>
</evidence>
<dbReference type="InterPro" id="IPR024370">
    <property type="entry name" value="PBP_domain"/>
</dbReference>
<evidence type="ECO:0000259" key="1">
    <source>
        <dbReference type="Pfam" id="PF12727"/>
    </source>
</evidence>
<dbReference type="eggNOG" id="COG3311">
    <property type="taxonomic scope" value="Bacteria"/>
</dbReference>
<reference evidence="3 4" key="1">
    <citation type="submission" date="2014-06" db="EMBL/GenBank/DDBJ databases">
        <title>Draft genome sequence of Bacillus gaemokensis JCM 15801 (MCCC 1A00707).</title>
        <authorList>
            <person name="Lai Q."/>
            <person name="Liu Y."/>
            <person name="Shao Z."/>
        </authorList>
    </citation>
    <scope>NUCLEOTIDE SEQUENCE [LARGE SCALE GENOMIC DNA]</scope>
    <source>
        <strain evidence="3 4">JCM 15801</strain>
    </source>
</reference>
<protein>
    <recommendedName>
        <fullName evidence="5">Excisionase family DNA binding domain-containing protein</fullName>
    </recommendedName>
</protein>
<feature type="domain" description="Helix-turn-helix" evidence="2">
    <location>
        <begin position="15"/>
        <end position="62"/>
    </location>
</feature>
<proteinExistence type="predicted"/>
<dbReference type="RefSeq" id="WP_033678627.1">
    <property type="nucleotide sequence ID" value="NZ_JOTM01000047.1"/>
</dbReference>
<sequence>MKRESEESSMDHHSYTTEEVAKRLKVSKLTVYDLIKKGKLPSYRVGRQMRIDAVDLEQYIKQMKTGKVQTTPPKIEEKSRENACVISGQELTLDMLAKHIEGRLPNSTILRAYQGSLTSLIKMYQGEGSVVSLHLFDGETREYNIPYVKRILVGQPCIVINLLARNVGFYVQKGNPKGIQTWADLANPFIQFINREKGSGIRVLVDEQVRIQKLAKANIRGYDWEESNHLGVASQIANEKADVGVGAEKVAQIVNVDFIPVMKEQYDLVILKTAENKQLIEAIKEILQSKDFKNELRAIGGYDISKTGQIIYETN</sequence>